<dbReference type="OrthoDB" id="550575at2759"/>
<dbReference type="AlphaFoldDB" id="A0A9N9LRE1"/>
<proteinExistence type="predicted"/>
<protein>
    <submittedName>
        <fullName evidence="1">Uncharacterized protein</fullName>
    </submittedName>
</protein>
<name>A0A9N9LRE1_9HELO</name>
<dbReference type="Proteomes" id="UP000701801">
    <property type="component" value="Unassembled WGS sequence"/>
</dbReference>
<dbReference type="EMBL" id="CAJVRM010000342">
    <property type="protein sequence ID" value="CAG8979909.1"/>
    <property type="molecule type" value="Genomic_DNA"/>
</dbReference>
<evidence type="ECO:0000313" key="2">
    <source>
        <dbReference type="Proteomes" id="UP000701801"/>
    </source>
</evidence>
<organism evidence="1 2">
    <name type="scientific">Hymenoscyphus albidus</name>
    <dbReference type="NCBI Taxonomy" id="595503"/>
    <lineage>
        <taxon>Eukaryota</taxon>
        <taxon>Fungi</taxon>
        <taxon>Dikarya</taxon>
        <taxon>Ascomycota</taxon>
        <taxon>Pezizomycotina</taxon>
        <taxon>Leotiomycetes</taxon>
        <taxon>Helotiales</taxon>
        <taxon>Helotiaceae</taxon>
        <taxon>Hymenoscyphus</taxon>
    </lineage>
</organism>
<reference evidence="1" key="1">
    <citation type="submission" date="2021-07" db="EMBL/GenBank/DDBJ databases">
        <authorList>
            <person name="Durling M."/>
        </authorList>
    </citation>
    <scope>NUCLEOTIDE SEQUENCE</scope>
</reference>
<gene>
    <name evidence="1" type="ORF">HYALB_00011273</name>
</gene>
<sequence length="116" mass="12494">MALTTNCKEIIYIGITGHDRGTGKITEEALKSLQKDKKRGTSFLKYLNLIDQRGGSKFTKACKALTKSRSILAIDVGRTDGDGIAASFVASMTGGEDTSIWFGGKMVPESTGYGFY</sequence>
<keyword evidence="2" id="KW-1185">Reference proteome</keyword>
<evidence type="ECO:0000313" key="1">
    <source>
        <dbReference type="EMBL" id="CAG8979909.1"/>
    </source>
</evidence>
<accession>A0A9N9LRE1</accession>
<comment type="caution">
    <text evidence="1">The sequence shown here is derived from an EMBL/GenBank/DDBJ whole genome shotgun (WGS) entry which is preliminary data.</text>
</comment>